<keyword evidence="1" id="KW-0472">Membrane</keyword>
<reference evidence="3 4" key="1">
    <citation type="submission" date="2007-06" db="EMBL/GenBank/DDBJ databases">
        <authorList>
            <person name="Shimkets L."/>
            <person name="Ferriera S."/>
            <person name="Johnson J."/>
            <person name="Kravitz S."/>
            <person name="Beeson K."/>
            <person name="Sutton G."/>
            <person name="Rogers Y.-H."/>
            <person name="Friedman R."/>
            <person name="Frazier M."/>
            <person name="Venter J.C."/>
        </authorList>
    </citation>
    <scope>NUCLEOTIDE SEQUENCE [LARGE SCALE GENOMIC DNA]</scope>
    <source>
        <strain evidence="3 4">SIR-1</strain>
    </source>
</reference>
<gene>
    <name evidence="3" type="ORF">PPSIR1_35862</name>
</gene>
<dbReference type="GO" id="GO:0008654">
    <property type="term" value="P:phospholipid biosynthetic process"/>
    <property type="evidence" value="ECO:0007669"/>
    <property type="project" value="TreeGrafter"/>
</dbReference>
<dbReference type="CDD" id="cd07992">
    <property type="entry name" value="LPLAT_AAK14816-like"/>
    <property type="match status" value="1"/>
</dbReference>
<keyword evidence="1" id="KW-0812">Transmembrane</keyword>
<dbReference type="GO" id="GO:0004366">
    <property type="term" value="F:glycerol-3-phosphate O-acyltransferase activity"/>
    <property type="evidence" value="ECO:0007669"/>
    <property type="project" value="TreeGrafter"/>
</dbReference>
<dbReference type="SMART" id="SM00563">
    <property type="entry name" value="PlsC"/>
    <property type="match status" value="1"/>
</dbReference>
<dbReference type="RefSeq" id="WP_006970700.1">
    <property type="nucleotide sequence ID" value="NZ_ABCS01000013.1"/>
</dbReference>
<evidence type="ECO:0000313" key="3">
    <source>
        <dbReference type="EMBL" id="EDM80141.1"/>
    </source>
</evidence>
<feature type="transmembrane region" description="Helical" evidence="1">
    <location>
        <begin position="307"/>
        <end position="329"/>
    </location>
</feature>
<dbReference type="AlphaFoldDB" id="A6G1V1"/>
<organism evidence="3 4">
    <name type="scientific">Plesiocystis pacifica SIR-1</name>
    <dbReference type="NCBI Taxonomy" id="391625"/>
    <lineage>
        <taxon>Bacteria</taxon>
        <taxon>Pseudomonadati</taxon>
        <taxon>Myxococcota</taxon>
        <taxon>Polyangia</taxon>
        <taxon>Nannocystales</taxon>
        <taxon>Nannocystaceae</taxon>
        <taxon>Plesiocystis</taxon>
    </lineage>
</organism>
<feature type="domain" description="Phospholipid/glycerol acyltransferase" evidence="2">
    <location>
        <begin position="36"/>
        <end position="161"/>
    </location>
</feature>
<comment type="caution">
    <text evidence="3">The sequence shown here is derived from an EMBL/GenBank/DDBJ whole genome shotgun (WGS) entry which is preliminary data.</text>
</comment>
<dbReference type="STRING" id="391625.PPSIR1_35862"/>
<protein>
    <submittedName>
        <fullName evidence="3">Acyltransferase domain protein</fullName>
    </submittedName>
</protein>
<dbReference type="eggNOG" id="COG0204">
    <property type="taxonomic scope" value="Bacteria"/>
</dbReference>
<evidence type="ECO:0000313" key="4">
    <source>
        <dbReference type="Proteomes" id="UP000005801"/>
    </source>
</evidence>
<keyword evidence="1" id="KW-1133">Transmembrane helix</keyword>
<name>A6G1V1_9BACT</name>
<dbReference type="OrthoDB" id="9806008at2"/>
<evidence type="ECO:0000259" key="2">
    <source>
        <dbReference type="SMART" id="SM00563"/>
    </source>
</evidence>
<proteinExistence type="predicted"/>
<dbReference type="PANTHER" id="PTHR31605:SF0">
    <property type="entry name" value="GLYCEROL-3-PHOSPHATE O-ACYLTRANSFERASE 1"/>
    <property type="match status" value="1"/>
</dbReference>
<evidence type="ECO:0000256" key="1">
    <source>
        <dbReference type="SAM" id="Phobius"/>
    </source>
</evidence>
<dbReference type="Pfam" id="PF01553">
    <property type="entry name" value="Acyltransferase"/>
    <property type="match status" value="1"/>
</dbReference>
<dbReference type="Proteomes" id="UP000005801">
    <property type="component" value="Unassembled WGS sequence"/>
</dbReference>
<keyword evidence="4" id="KW-1185">Reference proteome</keyword>
<accession>A6G1V1</accession>
<dbReference type="InterPro" id="IPR002123">
    <property type="entry name" value="Plipid/glycerol_acylTrfase"/>
</dbReference>
<dbReference type="SUPFAM" id="SSF69593">
    <property type="entry name" value="Glycerol-3-phosphate (1)-acyltransferase"/>
    <property type="match status" value="1"/>
</dbReference>
<feature type="transmembrane region" description="Helical" evidence="1">
    <location>
        <begin position="360"/>
        <end position="381"/>
    </location>
</feature>
<sequence>MRALMTALCRFLLRIFFRRIESVGMEQVPAGADTPVLFVLNHPNALLDPLFILCRSPRPVTFLAKAPLFDMVLVKHFVRAFECLPVYRERDGADPKQNRKSVETSIALLASGKALALFPEGISHSEPLLAPLKTGAARIALSASAGGAQPVQIVPVGLNYADKKTFRSDATLVYGAPLTTPVVALDERSRPPKEAAQELTDQIADALGEVIVQSRTHEAVELARATARVLSAAARDGGEGWAEGARASLDLEQRLIDGYEQLQAKAPRRLEVVVRRVRAFEAQLDALGMGVDHPAAIGRRRALRWTIVRGLSLALLVVPGVLGILTHWLPYRAVDFIAHRLAPKQAATDDFEDVLATLKLTGGLLFFPLTWVALAVVAGLLHRWSSAGAALLVLPLLGFAALRFVELTEDAAARAWAAWQLLRHRDLGETIAAERAAIRDEVYALAELVPGDAA</sequence>
<dbReference type="EMBL" id="ABCS01000013">
    <property type="protein sequence ID" value="EDM80141.1"/>
    <property type="molecule type" value="Genomic_DNA"/>
</dbReference>
<keyword evidence="3" id="KW-0012">Acyltransferase</keyword>
<keyword evidence="3" id="KW-0808">Transferase</keyword>
<dbReference type="GO" id="GO:0016287">
    <property type="term" value="F:glycerone-phosphate O-acyltransferase activity"/>
    <property type="evidence" value="ECO:0007669"/>
    <property type="project" value="TreeGrafter"/>
</dbReference>
<dbReference type="PANTHER" id="PTHR31605">
    <property type="entry name" value="GLYCEROL-3-PHOSPHATE O-ACYLTRANSFERASE 1"/>
    <property type="match status" value="1"/>
</dbReference>
<dbReference type="InterPro" id="IPR052744">
    <property type="entry name" value="GPAT/DAPAT"/>
</dbReference>